<reference evidence="1 2" key="1">
    <citation type="submission" date="2016-03" db="EMBL/GenBank/DDBJ databases">
        <title>Whole genome sequencing of Grifola frondosa 9006-11.</title>
        <authorList>
            <person name="Min B."/>
            <person name="Park H."/>
            <person name="Kim J.-G."/>
            <person name="Cho H."/>
            <person name="Oh Y.-L."/>
            <person name="Kong W.-S."/>
            <person name="Choi I.-G."/>
        </authorList>
    </citation>
    <scope>NUCLEOTIDE SEQUENCE [LARGE SCALE GENOMIC DNA]</scope>
    <source>
        <strain evidence="1 2">9006-11</strain>
    </source>
</reference>
<organism evidence="1 2">
    <name type="scientific">Grifola frondosa</name>
    <name type="common">Maitake</name>
    <name type="synonym">Polyporus frondosus</name>
    <dbReference type="NCBI Taxonomy" id="5627"/>
    <lineage>
        <taxon>Eukaryota</taxon>
        <taxon>Fungi</taxon>
        <taxon>Dikarya</taxon>
        <taxon>Basidiomycota</taxon>
        <taxon>Agaricomycotina</taxon>
        <taxon>Agaricomycetes</taxon>
        <taxon>Polyporales</taxon>
        <taxon>Grifolaceae</taxon>
        <taxon>Grifola</taxon>
    </lineage>
</organism>
<name>A0A1C7M534_GRIFR</name>
<proteinExistence type="predicted"/>
<keyword evidence="2" id="KW-1185">Reference proteome</keyword>
<dbReference type="OrthoDB" id="2160638at2759"/>
<dbReference type="Proteomes" id="UP000092993">
    <property type="component" value="Unassembled WGS sequence"/>
</dbReference>
<gene>
    <name evidence="1" type="ORF">A0H81_08723</name>
</gene>
<sequence length="155" mass="17220">MTRGVMRSIGFLYHIIQVSPVPPNPANRPQFKAPTPYGPRLTWYLATTTAVVHRQHFHRRDRAQLAQMAYCGTLRSVAVEAWGILEHPAMALPVARNASKDIFPCDVGGLFSKSIGGTHNWDCGFAILNWDDHPKGPWDLIPISLLHIPLTSSSV</sequence>
<evidence type="ECO:0000313" key="1">
    <source>
        <dbReference type="EMBL" id="OBZ71506.1"/>
    </source>
</evidence>
<protein>
    <submittedName>
        <fullName evidence="1">Uncharacterized protein</fullName>
    </submittedName>
</protein>
<dbReference type="AlphaFoldDB" id="A0A1C7M534"/>
<dbReference type="EMBL" id="LUGG01000011">
    <property type="protein sequence ID" value="OBZ71506.1"/>
    <property type="molecule type" value="Genomic_DNA"/>
</dbReference>
<evidence type="ECO:0000313" key="2">
    <source>
        <dbReference type="Proteomes" id="UP000092993"/>
    </source>
</evidence>
<accession>A0A1C7M534</accession>
<comment type="caution">
    <text evidence="1">The sequence shown here is derived from an EMBL/GenBank/DDBJ whole genome shotgun (WGS) entry which is preliminary data.</text>
</comment>